<gene>
    <name evidence="3" type="ORF">GA0070563_106171</name>
</gene>
<keyword evidence="2" id="KW-0812">Transmembrane</keyword>
<dbReference type="AlphaFoldDB" id="A0A1C4YIR5"/>
<feature type="transmembrane region" description="Helical" evidence="2">
    <location>
        <begin position="340"/>
        <end position="366"/>
    </location>
</feature>
<feature type="transmembrane region" description="Helical" evidence="2">
    <location>
        <begin position="405"/>
        <end position="424"/>
    </location>
</feature>
<protein>
    <submittedName>
        <fullName evidence="3">Uncharacterized protein</fullName>
    </submittedName>
</protein>
<dbReference type="EMBL" id="FMCT01000006">
    <property type="protein sequence ID" value="SCF20642.1"/>
    <property type="molecule type" value="Genomic_DNA"/>
</dbReference>
<feature type="region of interest" description="Disordered" evidence="1">
    <location>
        <begin position="1"/>
        <end position="44"/>
    </location>
</feature>
<reference evidence="4" key="1">
    <citation type="submission" date="2016-06" db="EMBL/GenBank/DDBJ databases">
        <authorList>
            <person name="Varghese N."/>
            <person name="Submissions Spin"/>
        </authorList>
    </citation>
    <scope>NUCLEOTIDE SEQUENCE [LARGE SCALE GENOMIC DNA]</scope>
    <source>
        <strain evidence="4">DSM 43168</strain>
    </source>
</reference>
<feature type="transmembrane region" description="Helical" evidence="2">
    <location>
        <begin position="265"/>
        <end position="288"/>
    </location>
</feature>
<keyword evidence="2" id="KW-0472">Membrane</keyword>
<feature type="transmembrane region" description="Helical" evidence="2">
    <location>
        <begin position="378"/>
        <end position="398"/>
    </location>
</feature>
<evidence type="ECO:0000256" key="2">
    <source>
        <dbReference type="SAM" id="Phobius"/>
    </source>
</evidence>
<sequence length="529" mass="54517">MSLPVTTATPPPGEPPEPSSPASSSRESSSHEYGPPESTPAPRPRAAITATAGAAIVAAVALSWDRPGIGWLLTALAVAAAVVVSAGSGFAWSGRTAVRAGEAVAVVALIAVGAVRAAEWLFVLCMFAAGVVGCVALADRWSAGSLVAAPLRVAGSVPAALRWLLKDAIRIRVQDRGAARRTTIAGLVAVALLAVFGFLLAEADAAFAEVLSVLIPSVDGSTSVQWLGSAAAAVVVTAVAAYGLLTGTTVPEPASRLGLVRRVEWALPVGGLVALFAGFVAVQATVLFGGGEHVAKTAGLTYAEYARAGFWQLMVVTGLTVIVVGVAAQIAPRATVSDRVLLRTLLGLLSALTLVIVASALSRMAAYEQAYGFTRQRLLVTVGELWLGVLFLLILVAGIKLRGRWVPRAALAAAVGALIGLAVLNPDAFIAQQNVDRFEKHGIDVYYLSTLSADAVPALQKLPEPYRSCALAAITNELTGGSAPSSGSNRRDAWQEWNLGRATARAHLDDDALGPCSAAYGRYDLPDAD</sequence>
<dbReference type="Pfam" id="PF13687">
    <property type="entry name" value="DUF4153"/>
    <property type="match status" value="1"/>
</dbReference>
<feature type="compositionally biased region" description="Low complexity" evidence="1">
    <location>
        <begin position="20"/>
        <end position="35"/>
    </location>
</feature>
<accession>A0A1C4YIR5</accession>
<evidence type="ECO:0000256" key="1">
    <source>
        <dbReference type="SAM" id="MobiDB-lite"/>
    </source>
</evidence>
<feature type="transmembrane region" description="Helical" evidence="2">
    <location>
        <begin position="97"/>
        <end position="115"/>
    </location>
</feature>
<dbReference type="InterPro" id="IPR025291">
    <property type="entry name" value="DUF4153"/>
</dbReference>
<evidence type="ECO:0000313" key="3">
    <source>
        <dbReference type="EMBL" id="SCF20642.1"/>
    </source>
</evidence>
<name>A0A1C4YIR5_9ACTN</name>
<feature type="transmembrane region" description="Helical" evidence="2">
    <location>
        <begin position="223"/>
        <end position="245"/>
    </location>
</feature>
<feature type="transmembrane region" description="Helical" evidence="2">
    <location>
        <begin position="46"/>
        <end position="64"/>
    </location>
</feature>
<keyword evidence="4" id="KW-1185">Reference proteome</keyword>
<organism evidence="3 4">
    <name type="scientific">Micromonospora carbonacea</name>
    <dbReference type="NCBI Taxonomy" id="47853"/>
    <lineage>
        <taxon>Bacteria</taxon>
        <taxon>Bacillati</taxon>
        <taxon>Actinomycetota</taxon>
        <taxon>Actinomycetes</taxon>
        <taxon>Micromonosporales</taxon>
        <taxon>Micromonosporaceae</taxon>
        <taxon>Micromonospora</taxon>
    </lineage>
</organism>
<feature type="transmembrane region" description="Helical" evidence="2">
    <location>
        <begin position="184"/>
        <end position="203"/>
    </location>
</feature>
<dbReference type="Proteomes" id="UP000183585">
    <property type="component" value="Unassembled WGS sequence"/>
</dbReference>
<evidence type="ECO:0000313" key="4">
    <source>
        <dbReference type="Proteomes" id="UP000183585"/>
    </source>
</evidence>
<keyword evidence="2" id="KW-1133">Transmembrane helix</keyword>
<feature type="transmembrane region" description="Helical" evidence="2">
    <location>
        <begin position="120"/>
        <end position="138"/>
    </location>
</feature>
<feature type="transmembrane region" description="Helical" evidence="2">
    <location>
        <begin position="144"/>
        <end position="164"/>
    </location>
</feature>
<feature type="transmembrane region" description="Helical" evidence="2">
    <location>
        <begin position="71"/>
        <end position="91"/>
    </location>
</feature>
<feature type="transmembrane region" description="Helical" evidence="2">
    <location>
        <begin position="308"/>
        <end position="328"/>
    </location>
</feature>
<proteinExistence type="predicted"/>
<feature type="compositionally biased region" description="Pro residues" evidence="1">
    <location>
        <begin position="9"/>
        <end position="19"/>
    </location>
</feature>